<evidence type="ECO:0000313" key="2">
    <source>
        <dbReference type="EMBL" id="TWT89744.1"/>
    </source>
</evidence>
<evidence type="ECO:0000313" key="3">
    <source>
        <dbReference type="Proteomes" id="UP000315440"/>
    </source>
</evidence>
<feature type="domain" description="Glycosyltransferase subfamily 4-like N-terminal" evidence="1">
    <location>
        <begin position="13"/>
        <end position="175"/>
    </location>
</feature>
<dbReference type="Proteomes" id="UP000315440">
    <property type="component" value="Unassembled WGS sequence"/>
</dbReference>
<proteinExistence type="predicted"/>
<accession>A0A5C5ZQF2</accession>
<evidence type="ECO:0000259" key="1">
    <source>
        <dbReference type="Pfam" id="PF13439"/>
    </source>
</evidence>
<reference evidence="2 3" key="1">
    <citation type="submission" date="2019-02" db="EMBL/GenBank/DDBJ databases">
        <title>Deep-cultivation of Planctomycetes and their phenomic and genomic characterization uncovers novel biology.</title>
        <authorList>
            <person name="Wiegand S."/>
            <person name="Jogler M."/>
            <person name="Boedeker C."/>
            <person name="Pinto D."/>
            <person name="Vollmers J."/>
            <person name="Rivas-Marin E."/>
            <person name="Kohn T."/>
            <person name="Peeters S.H."/>
            <person name="Heuer A."/>
            <person name="Rast P."/>
            <person name="Oberbeckmann S."/>
            <person name="Bunk B."/>
            <person name="Jeske O."/>
            <person name="Meyerdierks A."/>
            <person name="Storesund J.E."/>
            <person name="Kallscheuer N."/>
            <person name="Luecker S."/>
            <person name="Lage O.M."/>
            <person name="Pohl T."/>
            <person name="Merkel B.J."/>
            <person name="Hornburger P."/>
            <person name="Mueller R.-W."/>
            <person name="Bruemmer F."/>
            <person name="Labrenz M."/>
            <person name="Spormann A.M."/>
            <person name="Op Den Camp H."/>
            <person name="Overmann J."/>
            <person name="Amann R."/>
            <person name="Jetten M.S.M."/>
            <person name="Mascher T."/>
            <person name="Medema M.H."/>
            <person name="Devos D.P."/>
            <person name="Kaster A.-K."/>
            <person name="Ovreas L."/>
            <person name="Rohde M."/>
            <person name="Galperin M.Y."/>
            <person name="Jogler C."/>
        </authorList>
    </citation>
    <scope>NUCLEOTIDE SEQUENCE [LARGE SCALE GENOMIC DNA]</scope>
    <source>
        <strain evidence="2 3">Mal64</strain>
    </source>
</reference>
<keyword evidence="2" id="KW-0328">Glycosyltransferase</keyword>
<dbReference type="Pfam" id="PF13439">
    <property type="entry name" value="Glyco_transf_4"/>
    <property type="match status" value="1"/>
</dbReference>
<dbReference type="AlphaFoldDB" id="A0A5C5ZQF2"/>
<sequence length="381" mass="41548">MVIHARGITGAGGGPEKTIANSPRFLEAAGYDCLCAYMHPPGDPGFEAFLDRADKAGARVDGVPDRGAFDLSVVRAYSKICDETNAAIWHAHDYKTDVLGLLLRRGHRRRMKLITTVHGWVEATRKTAVYYAIDRRVLRFYDHVIAVSDDLYEECLRYGVRENRLSLVRNAIDEQQFTRTRTAEQARTLLGLPAGAPLIGGAGRLSPEKAFDTLIHAAARIEGLAAPVHVAIAGEGEEHGRLLALAERLGMGGRVHLLGRLQDVTPFFESLDAFVLSSLREGLPNVVLEAMALGAPVVSTRVAGVPKLIDDDRHGLLVDIGDTDGLAQAIGALLTDKPRSDRLREAARRRIESDFSFSKRMDSVIAIYDRLLGAPREGDAS</sequence>
<gene>
    <name evidence="2" type="primary">epsD</name>
    <name evidence="2" type="ORF">Mal64_01230</name>
</gene>
<dbReference type="PANTHER" id="PTHR12526">
    <property type="entry name" value="GLYCOSYLTRANSFERASE"/>
    <property type="match status" value="1"/>
</dbReference>
<protein>
    <submittedName>
        <fullName evidence="2">Putative glycosyltransferase EpsD</fullName>
        <ecNumber evidence="2">2.4.-.-</ecNumber>
    </submittedName>
</protein>
<dbReference type="CDD" id="cd03811">
    <property type="entry name" value="GT4_GT28_WabH-like"/>
    <property type="match status" value="1"/>
</dbReference>
<dbReference type="InterPro" id="IPR028098">
    <property type="entry name" value="Glyco_trans_4-like_N"/>
</dbReference>
<dbReference type="GO" id="GO:0016757">
    <property type="term" value="F:glycosyltransferase activity"/>
    <property type="evidence" value="ECO:0007669"/>
    <property type="project" value="UniProtKB-KW"/>
</dbReference>
<comment type="caution">
    <text evidence="2">The sequence shown here is derived from an EMBL/GenBank/DDBJ whole genome shotgun (WGS) entry which is preliminary data.</text>
</comment>
<dbReference type="Pfam" id="PF13692">
    <property type="entry name" value="Glyco_trans_1_4"/>
    <property type="match status" value="1"/>
</dbReference>
<keyword evidence="2" id="KW-0808">Transferase</keyword>
<organism evidence="2 3">
    <name type="scientific">Pseudobythopirellula maris</name>
    <dbReference type="NCBI Taxonomy" id="2527991"/>
    <lineage>
        <taxon>Bacteria</taxon>
        <taxon>Pseudomonadati</taxon>
        <taxon>Planctomycetota</taxon>
        <taxon>Planctomycetia</taxon>
        <taxon>Pirellulales</taxon>
        <taxon>Lacipirellulaceae</taxon>
        <taxon>Pseudobythopirellula</taxon>
    </lineage>
</organism>
<dbReference type="EMBL" id="SJPQ01000001">
    <property type="protein sequence ID" value="TWT89744.1"/>
    <property type="molecule type" value="Genomic_DNA"/>
</dbReference>
<keyword evidence="3" id="KW-1185">Reference proteome</keyword>
<name>A0A5C5ZQF2_9BACT</name>
<dbReference type="SUPFAM" id="SSF53756">
    <property type="entry name" value="UDP-Glycosyltransferase/glycogen phosphorylase"/>
    <property type="match status" value="1"/>
</dbReference>
<dbReference type="Gene3D" id="3.40.50.2000">
    <property type="entry name" value="Glycogen Phosphorylase B"/>
    <property type="match status" value="2"/>
</dbReference>
<dbReference type="EC" id="2.4.-.-" evidence="2"/>